<dbReference type="EMBL" id="JANQDL010000059">
    <property type="protein sequence ID" value="MDH6063763.1"/>
    <property type="molecule type" value="Genomic_DNA"/>
</dbReference>
<feature type="domain" description="Tc1-like transposase DDE" evidence="1">
    <location>
        <begin position="1"/>
        <end position="38"/>
    </location>
</feature>
<dbReference type="InterPro" id="IPR036397">
    <property type="entry name" value="RNaseH_sf"/>
</dbReference>
<name>A0AA43KFE5_9CYAN</name>
<feature type="non-terminal residue" evidence="3">
    <location>
        <position position="1"/>
    </location>
</feature>
<organism evidence="3 4">
    <name type="scientific">Umezakia ovalisporum FSS-62</name>
    <dbReference type="NCBI Taxonomy" id="2971776"/>
    <lineage>
        <taxon>Bacteria</taxon>
        <taxon>Bacillati</taxon>
        <taxon>Cyanobacteriota</taxon>
        <taxon>Cyanophyceae</taxon>
        <taxon>Nostocales</taxon>
        <taxon>Nodulariaceae</taxon>
        <taxon>Umezakia</taxon>
    </lineage>
</organism>
<accession>A0AA43KFE5</accession>
<dbReference type="EMBL" id="JANQDL010000057">
    <property type="protein sequence ID" value="MDH6063735.1"/>
    <property type="molecule type" value="Genomic_DNA"/>
</dbReference>
<sequence>IQQLIQYPGCEVLYLPPYSPHLNHIEKCWSWLKSGIRKKL</sequence>
<evidence type="ECO:0000313" key="3">
    <source>
        <dbReference type="EMBL" id="MDH6063763.1"/>
    </source>
</evidence>
<gene>
    <name evidence="2" type="ORF">NWP23_08145</name>
    <name evidence="3" type="ORF">NWP23_08300</name>
</gene>
<comment type="caution">
    <text evidence="3">The sequence shown here is derived from an EMBL/GenBank/DDBJ whole genome shotgun (WGS) entry which is preliminary data.</text>
</comment>
<dbReference type="RefSeq" id="WP_280700640.1">
    <property type="nucleotide sequence ID" value="NZ_JANQDL010000057.1"/>
</dbReference>
<evidence type="ECO:0000313" key="2">
    <source>
        <dbReference type="EMBL" id="MDH6063735.1"/>
    </source>
</evidence>
<dbReference type="Proteomes" id="UP001159370">
    <property type="component" value="Unassembled WGS sequence"/>
</dbReference>
<dbReference type="Pfam" id="PF13358">
    <property type="entry name" value="DDE_3"/>
    <property type="match status" value="1"/>
</dbReference>
<dbReference type="Gene3D" id="3.30.420.10">
    <property type="entry name" value="Ribonuclease H-like superfamily/Ribonuclease H"/>
    <property type="match status" value="1"/>
</dbReference>
<proteinExistence type="predicted"/>
<dbReference type="AlphaFoldDB" id="A0AA43KFE5"/>
<evidence type="ECO:0000313" key="4">
    <source>
        <dbReference type="Proteomes" id="UP001159370"/>
    </source>
</evidence>
<dbReference type="GO" id="GO:0003676">
    <property type="term" value="F:nucleic acid binding"/>
    <property type="evidence" value="ECO:0007669"/>
    <property type="project" value="InterPro"/>
</dbReference>
<evidence type="ECO:0000259" key="1">
    <source>
        <dbReference type="Pfam" id="PF13358"/>
    </source>
</evidence>
<protein>
    <submittedName>
        <fullName evidence="3">Transposase</fullName>
    </submittedName>
</protein>
<reference evidence="3 4" key="1">
    <citation type="journal article" date="2023" name="J. Phycol.">
        <title>Chrysosporum ovalisporum is synonymous with the true-branching cyanobacterium Umezakia natans (Nostocales/Aphanizomenonaceae).</title>
        <authorList>
            <person name="McGregor G.B."/>
            <person name="Sendall B.C."/>
            <person name="Niiyama Y."/>
            <person name="Tuji A."/>
            <person name="Willis A."/>
        </authorList>
    </citation>
    <scope>NUCLEOTIDE SEQUENCE [LARGE SCALE GENOMIC DNA]</scope>
    <source>
        <strain evidence="3 4">FSS-62</strain>
    </source>
</reference>
<dbReference type="InterPro" id="IPR038717">
    <property type="entry name" value="Tc1-like_DDE_dom"/>
</dbReference>